<dbReference type="PANTHER" id="PTHR30204">
    <property type="entry name" value="REDOX-CYCLING DRUG-SENSING TRANSCRIPTIONAL ACTIVATOR SOXR"/>
    <property type="match status" value="1"/>
</dbReference>
<feature type="domain" description="HTH merR-type" evidence="2">
    <location>
        <begin position="10"/>
        <end position="80"/>
    </location>
</feature>
<dbReference type="GO" id="GO:0003700">
    <property type="term" value="F:DNA-binding transcription factor activity"/>
    <property type="evidence" value="ECO:0007669"/>
    <property type="project" value="InterPro"/>
</dbReference>
<dbReference type="Pfam" id="PF13411">
    <property type="entry name" value="MerR_1"/>
    <property type="match status" value="1"/>
</dbReference>
<organism evidence="3">
    <name type="scientific">uncultured Flavobacteriia bacterium</name>
    <dbReference type="NCBI Taxonomy" id="212695"/>
    <lineage>
        <taxon>Bacteria</taxon>
        <taxon>Pseudomonadati</taxon>
        <taxon>Bacteroidota</taxon>
        <taxon>Flavobacteriia</taxon>
        <taxon>environmental samples</taxon>
    </lineage>
</organism>
<evidence type="ECO:0000256" key="1">
    <source>
        <dbReference type="ARBA" id="ARBA00023125"/>
    </source>
</evidence>
<reference evidence="3" key="1">
    <citation type="submission" date="2010-05" db="EMBL/GenBank/DDBJ databases">
        <authorList>
            <person name="Genoscope - CEA"/>
        </authorList>
    </citation>
    <scope>NUCLEOTIDE SEQUENCE</scope>
</reference>
<dbReference type="InterPro" id="IPR009061">
    <property type="entry name" value="DNA-bd_dom_put_sf"/>
</dbReference>
<evidence type="ECO:0000313" key="3">
    <source>
        <dbReference type="EMBL" id="CBL87100.1"/>
    </source>
</evidence>
<proteinExistence type="predicted"/>
<protein>
    <submittedName>
        <fullName evidence="3">MerR family transcriptional regulator</fullName>
    </submittedName>
</protein>
<name>F4MLT7_9BACT</name>
<reference evidence="3" key="2">
    <citation type="journal article" date="2012" name="Environ. Microbiol.">
        <title>Genomic content of uncultured Bacteroidetes from contrasting oceanic provinces in the North Atlantic Ocean.</title>
        <authorList>
            <person name="Gomez-Pereira P.R."/>
            <person name="Schuler M."/>
            <person name="Fuchs B.M."/>
            <person name="Bennke C."/>
            <person name="Teeling H."/>
            <person name="Waldmann J."/>
            <person name="Richter M."/>
            <person name="Barbe V."/>
            <person name="Bataille E."/>
            <person name="Glockner F.O."/>
            <person name="Amann R."/>
        </authorList>
    </citation>
    <scope>NUCLEOTIDE SEQUENCE</scope>
</reference>
<accession>F4MLT7</accession>
<evidence type="ECO:0000259" key="2">
    <source>
        <dbReference type="PROSITE" id="PS50937"/>
    </source>
</evidence>
<keyword evidence="1" id="KW-0238">DNA-binding</keyword>
<dbReference type="SMART" id="SM00422">
    <property type="entry name" value="HTH_MERR"/>
    <property type="match status" value="1"/>
</dbReference>
<dbReference type="Gene3D" id="1.10.1660.10">
    <property type="match status" value="1"/>
</dbReference>
<dbReference type="SUPFAM" id="SSF46955">
    <property type="entry name" value="Putative DNA-binding domain"/>
    <property type="match status" value="1"/>
</dbReference>
<dbReference type="InterPro" id="IPR000551">
    <property type="entry name" value="MerR-type_HTH_dom"/>
</dbReference>
<dbReference type="AlphaFoldDB" id="F4MLT7"/>
<dbReference type="PROSITE" id="PS50937">
    <property type="entry name" value="HTH_MERR_2"/>
    <property type="match status" value="1"/>
</dbReference>
<dbReference type="CDD" id="cd04765">
    <property type="entry name" value="HTH_MlrA-like_sg2"/>
    <property type="match status" value="1"/>
</dbReference>
<dbReference type="GO" id="GO:0003677">
    <property type="term" value="F:DNA binding"/>
    <property type="evidence" value="ECO:0007669"/>
    <property type="project" value="UniProtKB-KW"/>
</dbReference>
<dbReference type="PANTHER" id="PTHR30204:SF15">
    <property type="entry name" value="BLL5018 PROTEIN"/>
    <property type="match status" value="1"/>
</dbReference>
<sequence length="113" mass="13333">MTTNDWTKNYYSIGEVAKIFNLNTSALRFWEKEFPELNPKKNSRGVRKYTPENMEVVRKIHHLIKDRGFTIKGARKKYKTNSSETINTEELVNRLLAIKNSMETLKKQLDIIK</sequence>
<dbReference type="InterPro" id="IPR047057">
    <property type="entry name" value="MerR_fam"/>
</dbReference>
<gene>
    <name evidence="3" type="ORF">S3_816_0002</name>
</gene>
<dbReference type="EMBL" id="FQ032808">
    <property type="protein sequence ID" value="CBL87100.1"/>
    <property type="molecule type" value="Genomic_DNA"/>
</dbReference>